<feature type="region of interest" description="Disordered" evidence="1">
    <location>
        <begin position="1"/>
        <end position="21"/>
    </location>
</feature>
<proteinExistence type="predicted"/>
<protein>
    <submittedName>
        <fullName evidence="2">Uncharacterized protein</fullName>
    </submittedName>
</protein>
<evidence type="ECO:0000313" key="3">
    <source>
        <dbReference type="Proteomes" id="UP001162060"/>
    </source>
</evidence>
<comment type="caution">
    <text evidence="2">The sequence shown here is derived from an EMBL/GenBank/DDBJ whole genome shotgun (WGS) entry which is preliminary data.</text>
</comment>
<organism evidence="2 3">
    <name type="scientific">Peronospora matthiolae</name>
    <dbReference type="NCBI Taxonomy" id="2874970"/>
    <lineage>
        <taxon>Eukaryota</taxon>
        <taxon>Sar</taxon>
        <taxon>Stramenopiles</taxon>
        <taxon>Oomycota</taxon>
        <taxon>Peronosporomycetes</taxon>
        <taxon>Peronosporales</taxon>
        <taxon>Peronosporaceae</taxon>
        <taxon>Peronospora</taxon>
    </lineage>
</organism>
<reference evidence="2" key="1">
    <citation type="submission" date="2024-01" db="EMBL/GenBank/DDBJ databases">
        <authorList>
            <person name="Webb A."/>
        </authorList>
    </citation>
    <scope>NUCLEOTIDE SEQUENCE</scope>
    <source>
        <strain evidence="2">Pm1</strain>
    </source>
</reference>
<accession>A0AAV1UNV5</accession>
<dbReference type="EMBL" id="CAKLBY020000221">
    <property type="protein sequence ID" value="CAK7935055.1"/>
    <property type="molecule type" value="Genomic_DNA"/>
</dbReference>
<evidence type="ECO:0000256" key="1">
    <source>
        <dbReference type="SAM" id="MobiDB-lite"/>
    </source>
</evidence>
<name>A0AAV1UNV5_9STRA</name>
<sequence length="80" mass="8681">MAPTAHLTSGGRTTKGSAHELDNGTIVKLQNEVHGLDWTMAATLGLPADGYLVTTMIGLFLDGKMQVNFMTRELKAFFIK</sequence>
<dbReference type="AlphaFoldDB" id="A0AAV1UNV5"/>
<gene>
    <name evidence="2" type="ORF">PM001_LOCUS20205</name>
</gene>
<feature type="compositionally biased region" description="Polar residues" evidence="1">
    <location>
        <begin position="1"/>
        <end position="16"/>
    </location>
</feature>
<evidence type="ECO:0000313" key="2">
    <source>
        <dbReference type="EMBL" id="CAK7935055.1"/>
    </source>
</evidence>
<dbReference type="Proteomes" id="UP001162060">
    <property type="component" value="Unassembled WGS sequence"/>
</dbReference>